<evidence type="ECO:0000256" key="4">
    <source>
        <dbReference type="ARBA" id="ARBA00023136"/>
    </source>
</evidence>
<name>A0A9W9PVL4_9EURO</name>
<dbReference type="Proteomes" id="UP001147746">
    <property type="component" value="Unassembled WGS sequence"/>
</dbReference>
<dbReference type="PANTHER" id="PTHR12911:SF8">
    <property type="entry name" value="KLAROID PROTEIN-RELATED"/>
    <property type="match status" value="1"/>
</dbReference>
<feature type="transmembrane region" description="Helical" evidence="6">
    <location>
        <begin position="352"/>
        <end position="377"/>
    </location>
</feature>
<comment type="caution">
    <text evidence="8">The sequence shown here is derived from an EMBL/GenBank/DDBJ whole genome shotgun (WGS) entry which is preliminary data.</text>
</comment>
<feature type="domain" description="SUN" evidence="7">
    <location>
        <begin position="467"/>
        <end position="709"/>
    </location>
</feature>
<keyword evidence="9" id="KW-1185">Reference proteome</keyword>
<keyword evidence="4 6" id="KW-0472">Membrane</keyword>
<accession>A0A9W9PVL4</accession>
<feature type="compositionally biased region" description="Acidic residues" evidence="5">
    <location>
        <begin position="257"/>
        <end position="279"/>
    </location>
</feature>
<dbReference type="PANTHER" id="PTHR12911">
    <property type="entry name" value="SAD1/UNC-84-LIKE PROTEIN-RELATED"/>
    <property type="match status" value="1"/>
</dbReference>
<keyword evidence="3 6" id="KW-1133">Transmembrane helix</keyword>
<sequence>MPLKAANKLGKGYAYASSGDEFETLLGNSPGVALPAVPIANSWNYGAQTTSALPTQSPVDPNVGPVHIAKRIEAGIEIAQKRDSPSRQRRQSERRTRRKREPTPDQTQLQQDLDGFASPTPSPPVRNSVSTDSSPEEEPPRQRRLSVMSNEPLYPSPLQRAGDRLNGASVRSSPDRESSVDNVSELSWDLERDIHGDDLQRTRPSKYRGERHGKNITKPPRRPSGLGLAMTQETIEEEEEPSSEEEEPAESESKSESEEDDDDEEKVEEAEEVAIEPDAEPVPSSWTAPVRTIIPSIFRRSQSAEAISEMGFSKSPQPPKDSLSRQWFPSIRPTSRDGQPPKPTSKSNRTNWIRTGLVLLLSVALVFALQGGLLAALPHDIMSKLRWSMPFGQPRINLPPNITESEIFHGFTDQVSKMNTQISSISRELSSVRSEHANAPRPSDIHVPIVVSPRHPPKINFLSPAMGAIIDPANTAPTASENHPSYYKRVVMRMFRLGANFGRGPLPPVAALSPWEETGDCWCSTPREGVSQLAVLLGRDIVPEEVIIEHVPASTTLHPDSAPKEIEMWARFRVIPLDQEDNTKGSWWPLSSKKRTRPVDPPSAREEGLGGYNIPGEKSLHDVLMSSLRVSNAFDPENSYSDDPVLGANFYRVGKMEYDIHSEYNIQRFALNAIVDIPTVRVDKVVFRVKSNWGSDITCIYRIRLHGHL</sequence>
<reference evidence="8" key="2">
    <citation type="journal article" date="2023" name="IMA Fungus">
        <title>Comparative genomic study of the Penicillium genus elucidates a diverse pangenome and 15 lateral gene transfer events.</title>
        <authorList>
            <person name="Petersen C."/>
            <person name="Sorensen T."/>
            <person name="Nielsen M.R."/>
            <person name="Sondergaard T.E."/>
            <person name="Sorensen J.L."/>
            <person name="Fitzpatrick D.A."/>
            <person name="Frisvad J.C."/>
            <person name="Nielsen K.L."/>
        </authorList>
    </citation>
    <scope>NUCLEOTIDE SEQUENCE</scope>
    <source>
        <strain evidence="8">IBT 21472</strain>
    </source>
</reference>
<dbReference type="PROSITE" id="PS51469">
    <property type="entry name" value="SUN"/>
    <property type="match status" value="1"/>
</dbReference>
<gene>
    <name evidence="8" type="ORF">N7476_005633</name>
</gene>
<feature type="region of interest" description="Disordered" evidence="5">
    <location>
        <begin position="586"/>
        <end position="611"/>
    </location>
</feature>
<evidence type="ECO:0000256" key="5">
    <source>
        <dbReference type="SAM" id="MobiDB-lite"/>
    </source>
</evidence>
<dbReference type="GO" id="GO:0034993">
    <property type="term" value="C:meiotic nuclear membrane microtubule tethering complex"/>
    <property type="evidence" value="ECO:0007669"/>
    <property type="project" value="TreeGrafter"/>
</dbReference>
<feature type="compositionally biased region" description="Basic and acidic residues" evidence="5">
    <location>
        <begin position="189"/>
        <end position="213"/>
    </location>
</feature>
<organism evidence="8 9">
    <name type="scientific">Penicillium atrosanguineum</name>
    <dbReference type="NCBI Taxonomy" id="1132637"/>
    <lineage>
        <taxon>Eukaryota</taxon>
        <taxon>Fungi</taxon>
        <taxon>Dikarya</taxon>
        <taxon>Ascomycota</taxon>
        <taxon>Pezizomycotina</taxon>
        <taxon>Eurotiomycetes</taxon>
        <taxon>Eurotiomycetidae</taxon>
        <taxon>Eurotiales</taxon>
        <taxon>Aspergillaceae</taxon>
        <taxon>Penicillium</taxon>
    </lineage>
</organism>
<dbReference type="Pfam" id="PF07738">
    <property type="entry name" value="Sad1_UNC"/>
    <property type="match status" value="1"/>
</dbReference>
<evidence type="ECO:0000256" key="6">
    <source>
        <dbReference type="SAM" id="Phobius"/>
    </source>
</evidence>
<dbReference type="GO" id="GO:0043495">
    <property type="term" value="F:protein-membrane adaptor activity"/>
    <property type="evidence" value="ECO:0007669"/>
    <property type="project" value="TreeGrafter"/>
</dbReference>
<dbReference type="AlphaFoldDB" id="A0A9W9PVL4"/>
<evidence type="ECO:0000313" key="9">
    <source>
        <dbReference type="Proteomes" id="UP001147746"/>
    </source>
</evidence>
<feature type="compositionally biased region" description="Acidic residues" evidence="5">
    <location>
        <begin position="234"/>
        <end position="250"/>
    </location>
</feature>
<feature type="region of interest" description="Disordered" evidence="5">
    <location>
        <begin position="308"/>
        <end position="349"/>
    </location>
</feature>
<keyword evidence="2 6" id="KW-0812">Transmembrane</keyword>
<evidence type="ECO:0000256" key="1">
    <source>
        <dbReference type="ARBA" id="ARBA00004370"/>
    </source>
</evidence>
<proteinExistence type="predicted"/>
<comment type="subcellular location">
    <subcellularLocation>
        <location evidence="1">Membrane</location>
    </subcellularLocation>
</comment>
<feature type="compositionally biased region" description="Polar residues" evidence="5">
    <location>
        <begin position="324"/>
        <end position="337"/>
    </location>
</feature>
<dbReference type="EMBL" id="JAPZBO010000005">
    <property type="protein sequence ID" value="KAJ5315326.1"/>
    <property type="molecule type" value="Genomic_DNA"/>
</dbReference>
<dbReference type="InterPro" id="IPR045119">
    <property type="entry name" value="SUN1-5"/>
</dbReference>
<feature type="compositionally biased region" description="Basic and acidic residues" evidence="5">
    <location>
        <begin position="76"/>
        <end position="94"/>
    </location>
</feature>
<dbReference type="InterPro" id="IPR012919">
    <property type="entry name" value="SUN_dom"/>
</dbReference>
<evidence type="ECO:0000256" key="3">
    <source>
        <dbReference type="ARBA" id="ARBA00022989"/>
    </source>
</evidence>
<reference evidence="8" key="1">
    <citation type="submission" date="2022-12" db="EMBL/GenBank/DDBJ databases">
        <authorList>
            <person name="Petersen C."/>
        </authorList>
    </citation>
    <scope>NUCLEOTIDE SEQUENCE</scope>
    <source>
        <strain evidence="8">IBT 21472</strain>
    </source>
</reference>
<evidence type="ECO:0000259" key="7">
    <source>
        <dbReference type="PROSITE" id="PS51469"/>
    </source>
</evidence>
<feature type="region of interest" description="Disordered" evidence="5">
    <location>
        <begin position="76"/>
        <end position="287"/>
    </location>
</feature>
<dbReference type="Gene3D" id="2.60.120.260">
    <property type="entry name" value="Galactose-binding domain-like"/>
    <property type="match status" value="1"/>
</dbReference>
<protein>
    <recommendedName>
        <fullName evidence="7">SUN domain-containing protein</fullName>
    </recommendedName>
</protein>
<evidence type="ECO:0000256" key="2">
    <source>
        <dbReference type="ARBA" id="ARBA00022692"/>
    </source>
</evidence>
<evidence type="ECO:0000313" key="8">
    <source>
        <dbReference type="EMBL" id="KAJ5315326.1"/>
    </source>
</evidence>
<feature type="compositionally biased region" description="Low complexity" evidence="5">
    <location>
        <begin position="104"/>
        <end position="114"/>
    </location>
</feature>